<evidence type="ECO:0000256" key="2">
    <source>
        <dbReference type="ARBA" id="ARBA00022692"/>
    </source>
</evidence>
<proteinExistence type="predicted"/>
<dbReference type="EMBL" id="JBITGY010000009">
    <property type="protein sequence ID" value="MFI6502173.1"/>
    <property type="molecule type" value="Genomic_DNA"/>
</dbReference>
<feature type="transmembrane region" description="Helical" evidence="6">
    <location>
        <begin position="35"/>
        <end position="55"/>
    </location>
</feature>
<comment type="subcellular location">
    <subcellularLocation>
        <location evidence="1">Membrane</location>
        <topology evidence="1">Multi-pass membrane protein</topology>
    </subcellularLocation>
</comment>
<evidence type="ECO:0000256" key="5">
    <source>
        <dbReference type="SAM" id="MobiDB-lite"/>
    </source>
</evidence>
<keyword evidence="4 6" id="KW-0472">Membrane</keyword>
<feature type="transmembrane region" description="Helical" evidence="6">
    <location>
        <begin position="242"/>
        <end position="258"/>
    </location>
</feature>
<feature type="transmembrane region" description="Helical" evidence="6">
    <location>
        <begin position="154"/>
        <end position="176"/>
    </location>
</feature>
<name>A0ABW7Z3Z3_9ACTN</name>
<gene>
    <name evidence="8" type="ORF">ACIBG2_32685</name>
</gene>
<keyword evidence="3 6" id="KW-1133">Transmembrane helix</keyword>
<feature type="transmembrane region" description="Helical" evidence="6">
    <location>
        <begin position="98"/>
        <end position="117"/>
    </location>
</feature>
<evidence type="ECO:0000313" key="8">
    <source>
        <dbReference type="EMBL" id="MFI6502173.1"/>
    </source>
</evidence>
<protein>
    <submittedName>
        <fullName evidence="8">O-antigen ligase family protein</fullName>
    </submittedName>
</protein>
<evidence type="ECO:0000256" key="4">
    <source>
        <dbReference type="ARBA" id="ARBA00023136"/>
    </source>
</evidence>
<keyword evidence="8" id="KW-0436">Ligase</keyword>
<feature type="transmembrane region" description="Helical" evidence="6">
    <location>
        <begin position="426"/>
        <end position="446"/>
    </location>
</feature>
<accession>A0ABW7Z3Z3</accession>
<feature type="transmembrane region" description="Helical" evidence="6">
    <location>
        <begin position="61"/>
        <end position="78"/>
    </location>
</feature>
<keyword evidence="2 6" id="KW-0812">Transmembrane</keyword>
<dbReference type="InterPro" id="IPR051533">
    <property type="entry name" value="WaaL-like"/>
</dbReference>
<feature type="transmembrane region" description="Helical" evidence="6">
    <location>
        <begin position="368"/>
        <end position="390"/>
    </location>
</feature>
<sequence>MAIGFRPTGLPSLNGHRPTRVADLDGMFAGPRADAATVAILYVLILLTTPAALIVRGLPLSVTPAAIIGMIGLVLWLLTQMTSTLGAAKGRNIARSGLFLFFTANLVSYGYGTAHYLPSDEMNLADQNLFLLLANLGIGLLVCDGVRTMDRLNLLLKAAVVGGAVIGVIGAIQFTANFDITRYMVLPGLRLSWEDLYVFERGSVRRVAATTAHPIEFGVISAMLLPIAAHYAMRARAVGEPFLRWWACTALIGMGMMFSVSRSAVLSLIAIAAMLVTGWTWKRRLRALAMLVGFLAVMRVAVPGLLGTFVDLFANFFTDSSIQYRTHDYDIAFAEIQRHLLLGRGTGTWYFPKYQVFDNQYMQTAIDLGLIGVVIFLLMMAAGIVAGILARRLSADPHIRDLGLTLAAVMLAPMVSAATFDMLAFATVTGLMFVLIGACGALLRVARQEKAGQEKAQSPAHSSGPVTDVTR</sequence>
<feature type="transmembrane region" description="Helical" evidence="6">
    <location>
        <begin position="129"/>
        <end position="147"/>
    </location>
</feature>
<comment type="caution">
    <text evidence="8">The sequence shown here is derived from an EMBL/GenBank/DDBJ whole genome shotgun (WGS) entry which is preliminary data.</text>
</comment>
<dbReference type="Pfam" id="PF04932">
    <property type="entry name" value="Wzy_C"/>
    <property type="match status" value="1"/>
</dbReference>
<feature type="region of interest" description="Disordered" evidence="5">
    <location>
        <begin position="452"/>
        <end position="471"/>
    </location>
</feature>
<evidence type="ECO:0000256" key="1">
    <source>
        <dbReference type="ARBA" id="ARBA00004141"/>
    </source>
</evidence>
<dbReference type="InterPro" id="IPR007016">
    <property type="entry name" value="O-antigen_ligase-rel_domated"/>
</dbReference>
<keyword evidence="9" id="KW-1185">Reference proteome</keyword>
<evidence type="ECO:0000256" key="3">
    <source>
        <dbReference type="ARBA" id="ARBA00022989"/>
    </source>
</evidence>
<evidence type="ECO:0000259" key="7">
    <source>
        <dbReference type="Pfam" id="PF04932"/>
    </source>
</evidence>
<dbReference type="PANTHER" id="PTHR37422">
    <property type="entry name" value="TEICHURONIC ACID BIOSYNTHESIS PROTEIN TUAE"/>
    <property type="match status" value="1"/>
</dbReference>
<evidence type="ECO:0000256" key="6">
    <source>
        <dbReference type="SAM" id="Phobius"/>
    </source>
</evidence>
<dbReference type="Proteomes" id="UP001612741">
    <property type="component" value="Unassembled WGS sequence"/>
</dbReference>
<dbReference type="PANTHER" id="PTHR37422:SF13">
    <property type="entry name" value="LIPOPOLYSACCHARIDE BIOSYNTHESIS PROTEIN PA4999-RELATED"/>
    <property type="match status" value="1"/>
</dbReference>
<dbReference type="GO" id="GO:0016874">
    <property type="term" value="F:ligase activity"/>
    <property type="evidence" value="ECO:0007669"/>
    <property type="project" value="UniProtKB-KW"/>
</dbReference>
<feature type="domain" description="O-antigen ligase-related" evidence="7">
    <location>
        <begin position="249"/>
        <end position="377"/>
    </location>
</feature>
<feature type="transmembrane region" description="Helical" evidence="6">
    <location>
        <begin position="264"/>
        <end position="281"/>
    </location>
</feature>
<evidence type="ECO:0000313" key="9">
    <source>
        <dbReference type="Proteomes" id="UP001612741"/>
    </source>
</evidence>
<feature type="transmembrane region" description="Helical" evidence="6">
    <location>
        <begin position="288"/>
        <end position="310"/>
    </location>
</feature>
<feature type="compositionally biased region" description="Polar residues" evidence="5">
    <location>
        <begin position="455"/>
        <end position="465"/>
    </location>
</feature>
<organism evidence="8 9">
    <name type="scientific">Nonomuraea typhae</name>
    <dbReference type="NCBI Taxonomy" id="2603600"/>
    <lineage>
        <taxon>Bacteria</taxon>
        <taxon>Bacillati</taxon>
        <taxon>Actinomycetota</taxon>
        <taxon>Actinomycetes</taxon>
        <taxon>Streptosporangiales</taxon>
        <taxon>Streptosporangiaceae</taxon>
        <taxon>Nonomuraea</taxon>
    </lineage>
</organism>
<feature type="transmembrane region" description="Helical" evidence="6">
    <location>
        <begin position="215"/>
        <end position="233"/>
    </location>
</feature>
<dbReference type="RefSeq" id="WP_397087244.1">
    <property type="nucleotide sequence ID" value="NZ_JBITGY010000009.1"/>
</dbReference>
<feature type="transmembrane region" description="Helical" evidence="6">
    <location>
        <begin position="402"/>
        <end position="420"/>
    </location>
</feature>
<reference evidence="8 9" key="1">
    <citation type="submission" date="2024-10" db="EMBL/GenBank/DDBJ databases">
        <title>The Natural Products Discovery Center: Release of the First 8490 Sequenced Strains for Exploring Actinobacteria Biosynthetic Diversity.</title>
        <authorList>
            <person name="Kalkreuter E."/>
            <person name="Kautsar S.A."/>
            <person name="Yang D."/>
            <person name="Bader C.D."/>
            <person name="Teijaro C.N."/>
            <person name="Fluegel L."/>
            <person name="Davis C.M."/>
            <person name="Simpson J.R."/>
            <person name="Lauterbach L."/>
            <person name="Steele A.D."/>
            <person name="Gui C."/>
            <person name="Meng S."/>
            <person name="Li G."/>
            <person name="Viehrig K."/>
            <person name="Ye F."/>
            <person name="Su P."/>
            <person name="Kiefer A.F."/>
            <person name="Nichols A."/>
            <person name="Cepeda A.J."/>
            <person name="Yan W."/>
            <person name="Fan B."/>
            <person name="Jiang Y."/>
            <person name="Adhikari A."/>
            <person name="Zheng C.-J."/>
            <person name="Schuster L."/>
            <person name="Cowan T.M."/>
            <person name="Smanski M.J."/>
            <person name="Chevrette M.G."/>
            <person name="De Carvalho L.P.S."/>
            <person name="Shen B."/>
        </authorList>
    </citation>
    <scope>NUCLEOTIDE SEQUENCE [LARGE SCALE GENOMIC DNA]</scope>
    <source>
        <strain evidence="8 9">NPDC050545</strain>
    </source>
</reference>